<dbReference type="AlphaFoldDB" id="A0A8C0WT17"/>
<dbReference type="InterPro" id="IPR053049">
    <property type="entry name" value="TSC22_domain_protein_2"/>
</dbReference>
<sequence length="125" mass="13725">MQECRFTTPSQGAGMQISGFRNAIFAIPVNGDDDPVPGGGIVAVDNKIEQAMDLVESHLMYTVREVEVLKEYIKKLVERISLFEQETALLKSLSNSDQLSQLLQTVAAQPPQSMHPPQQPNVSSV</sequence>
<accession>A0A8C0WT17</accession>
<organism evidence="1">
    <name type="scientific">Castor canadensis</name>
    <name type="common">American beaver</name>
    <dbReference type="NCBI Taxonomy" id="51338"/>
    <lineage>
        <taxon>Eukaryota</taxon>
        <taxon>Metazoa</taxon>
        <taxon>Chordata</taxon>
        <taxon>Craniata</taxon>
        <taxon>Vertebrata</taxon>
        <taxon>Euteleostomi</taxon>
        <taxon>Mammalia</taxon>
        <taxon>Eutheria</taxon>
        <taxon>Euarchontoglires</taxon>
        <taxon>Glires</taxon>
        <taxon>Rodentia</taxon>
        <taxon>Castorimorpha</taxon>
        <taxon>Castoridae</taxon>
        <taxon>Castor</taxon>
    </lineage>
</organism>
<dbReference type="Gene3D" id="1.20.5.490">
    <property type="entry name" value="Single helix bin"/>
    <property type="match status" value="1"/>
</dbReference>
<evidence type="ECO:0000313" key="1">
    <source>
        <dbReference type="Ensembl" id="ENSCCNP00000016671.1"/>
    </source>
</evidence>
<dbReference type="PANTHER" id="PTHR46894">
    <property type="entry name" value="TSC22 DOMAIN FAMILY PROTEIN 2"/>
    <property type="match status" value="1"/>
</dbReference>
<reference evidence="1" key="1">
    <citation type="submission" date="2023-09" db="UniProtKB">
        <authorList>
            <consortium name="Ensembl"/>
        </authorList>
    </citation>
    <scope>IDENTIFICATION</scope>
</reference>
<protein>
    <submittedName>
        <fullName evidence="1">Uncharacterized protein</fullName>
    </submittedName>
</protein>
<proteinExistence type="predicted"/>
<dbReference type="Pfam" id="PF01166">
    <property type="entry name" value="TSC22"/>
    <property type="match status" value="1"/>
</dbReference>
<dbReference type="InterPro" id="IPR000580">
    <property type="entry name" value="TSC22/Bun"/>
</dbReference>
<dbReference type="Ensembl" id="ENSCCNT00000021711.1">
    <property type="protein sequence ID" value="ENSCCNP00000016671.1"/>
    <property type="gene ID" value="ENSCCNG00000016956.1"/>
</dbReference>
<name>A0A8C0WT17_CASCN</name>
<dbReference type="GO" id="GO:0006357">
    <property type="term" value="P:regulation of transcription by RNA polymerase II"/>
    <property type="evidence" value="ECO:0007669"/>
    <property type="project" value="InterPro"/>
</dbReference>
<dbReference type="PANTHER" id="PTHR46894:SF1">
    <property type="entry name" value="TSC22 DOMAIN FAMILY PROTEIN 2"/>
    <property type="match status" value="1"/>
</dbReference>
<dbReference type="SUPFAM" id="SSF58026">
    <property type="entry name" value="Delta-sleep-inducing peptide immunoreactive peptide"/>
    <property type="match status" value="1"/>
</dbReference>